<dbReference type="InterPro" id="IPR002698">
    <property type="entry name" value="FTHF_cligase"/>
</dbReference>
<dbReference type="GO" id="GO:0009396">
    <property type="term" value="P:folic acid-containing compound biosynthetic process"/>
    <property type="evidence" value="ECO:0007669"/>
    <property type="project" value="TreeGrafter"/>
</dbReference>
<keyword evidence="6" id="KW-0436">Ligase</keyword>
<evidence type="ECO:0000256" key="5">
    <source>
        <dbReference type="RuleBase" id="RU361279"/>
    </source>
</evidence>
<feature type="binding site" evidence="4">
    <location>
        <position position="57"/>
    </location>
    <ligand>
        <name>substrate</name>
    </ligand>
</feature>
<comment type="catalytic activity">
    <reaction evidence="5">
        <text>(6S)-5-formyl-5,6,7,8-tetrahydrofolate + ATP = (6R)-5,10-methenyltetrahydrofolate + ADP + phosphate</text>
        <dbReference type="Rhea" id="RHEA:10488"/>
        <dbReference type="ChEBI" id="CHEBI:30616"/>
        <dbReference type="ChEBI" id="CHEBI:43474"/>
        <dbReference type="ChEBI" id="CHEBI:57455"/>
        <dbReference type="ChEBI" id="CHEBI:57457"/>
        <dbReference type="ChEBI" id="CHEBI:456216"/>
        <dbReference type="EC" id="6.3.3.2"/>
    </reaction>
</comment>
<dbReference type="InterPro" id="IPR037171">
    <property type="entry name" value="NagB/RpiA_transferase-like"/>
</dbReference>
<dbReference type="InterPro" id="IPR024185">
    <property type="entry name" value="FTHF_cligase-like_sf"/>
</dbReference>
<dbReference type="Gene3D" id="3.40.50.10420">
    <property type="entry name" value="NagB/RpiA/CoA transferase-like"/>
    <property type="match status" value="1"/>
</dbReference>
<dbReference type="GO" id="GO:0030272">
    <property type="term" value="F:5-formyltetrahydrofolate cyclo-ligase activity"/>
    <property type="evidence" value="ECO:0007669"/>
    <property type="project" value="UniProtKB-EC"/>
</dbReference>
<keyword evidence="3 4" id="KW-0067">ATP-binding</keyword>
<dbReference type="GO" id="GO:0035999">
    <property type="term" value="P:tetrahydrofolate interconversion"/>
    <property type="evidence" value="ECO:0007669"/>
    <property type="project" value="TreeGrafter"/>
</dbReference>
<dbReference type="NCBIfam" id="TIGR02727">
    <property type="entry name" value="MTHFS_bact"/>
    <property type="match status" value="1"/>
</dbReference>
<sequence>MMKEEKKKLRKEVLERIHALPETYCTEADAGILRQVTDMPEYRAAGTVFCYVGMDQEIDTKPIITRMLADGKRVAVPRCVGRGVMNAYEIHTLSVLEPGMMGILEPPTSCTLVEPEELQLVLVPCVTCTARGERLGYGGGFYDRYLEKTSAFRAILVRSRVMEEAVPMEEHDLCMDAVITELGRINCRR</sequence>
<feature type="binding site" evidence="4">
    <location>
        <begin position="134"/>
        <end position="142"/>
    </location>
    <ligand>
        <name>ATP</name>
        <dbReference type="ChEBI" id="CHEBI:30616"/>
    </ligand>
</feature>
<proteinExistence type="inferred from homology"/>
<gene>
    <name evidence="6" type="ORF">J2S20_001145</name>
</gene>
<comment type="similarity">
    <text evidence="1 5">Belongs to the 5-formyltetrahydrofolate cyclo-ligase family.</text>
</comment>
<dbReference type="EMBL" id="JAUSTO010000006">
    <property type="protein sequence ID" value="MDQ0152453.1"/>
    <property type="molecule type" value="Genomic_DNA"/>
</dbReference>
<comment type="cofactor">
    <cofactor evidence="5">
        <name>Mg(2+)</name>
        <dbReference type="ChEBI" id="CHEBI:18420"/>
    </cofactor>
</comment>
<reference evidence="6" key="1">
    <citation type="submission" date="2023-07" db="EMBL/GenBank/DDBJ databases">
        <title>Genomic Encyclopedia of Type Strains, Phase IV (KMG-IV): sequencing the most valuable type-strain genomes for metagenomic binning, comparative biology and taxonomic classification.</title>
        <authorList>
            <person name="Goeker M."/>
        </authorList>
    </citation>
    <scope>NUCLEOTIDE SEQUENCE</scope>
    <source>
        <strain evidence="6">DSM 19659</strain>
    </source>
</reference>
<evidence type="ECO:0000256" key="4">
    <source>
        <dbReference type="PIRSR" id="PIRSR006806-1"/>
    </source>
</evidence>
<keyword evidence="7" id="KW-1185">Reference proteome</keyword>
<keyword evidence="5" id="KW-0460">Magnesium</keyword>
<dbReference type="Pfam" id="PF01812">
    <property type="entry name" value="5-FTHF_cyc-lig"/>
    <property type="match status" value="1"/>
</dbReference>
<dbReference type="RefSeq" id="WP_211292253.1">
    <property type="nucleotide sequence ID" value="NZ_JAUSTO010000006.1"/>
</dbReference>
<evidence type="ECO:0000256" key="1">
    <source>
        <dbReference type="ARBA" id="ARBA00010638"/>
    </source>
</evidence>
<evidence type="ECO:0000313" key="7">
    <source>
        <dbReference type="Proteomes" id="UP001241537"/>
    </source>
</evidence>
<dbReference type="PIRSF" id="PIRSF006806">
    <property type="entry name" value="FTHF_cligase"/>
    <property type="match status" value="1"/>
</dbReference>
<dbReference type="AlphaFoldDB" id="A0AAE4AK29"/>
<dbReference type="SUPFAM" id="SSF100950">
    <property type="entry name" value="NagB/RpiA/CoA transferase-like"/>
    <property type="match status" value="1"/>
</dbReference>
<evidence type="ECO:0000256" key="3">
    <source>
        <dbReference type="ARBA" id="ARBA00022840"/>
    </source>
</evidence>
<dbReference type="GO" id="GO:0046872">
    <property type="term" value="F:metal ion binding"/>
    <property type="evidence" value="ECO:0007669"/>
    <property type="project" value="UniProtKB-KW"/>
</dbReference>
<feature type="binding site" evidence="4">
    <location>
        <position position="52"/>
    </location>
    <ligand>
        <name>substrate</name>
    </ligand>
</feature>
<accession>A0AAE4AK29</accession>
<dbReference type="EC" id="6.3.3.2" evidence="5"/>
<dbReference type="PANTHER" id="PTHR23407:SF1">
    <property type="entry name" value="5-FORMYLTETRAHYDROFOLATE CYCLO-LIGASE"/>
    <property type="match status" value="1"/>
</dbReference>
<evidence type="ECO:0000256" key="2">
    <source>
        <dbReference type="ARBA" id="ARBA00022741"/>
    </source>
</evidence>
<organism evidence="6 7">
    <name type="scientific">Moryella indoligenes</name>
    <dbReference type="NCBI Taxonomy" id="371674"/>
    <lineage>
        <taxon>Bacteria</taxon>
        <taxon>Bacillati</taxon>
        <taxon>Bacillota</taxon>
        <taxon>Clostridia</taxon>
        <taxon>Lachnospirales</taxon>
        <taxon>Lachnospiraceae</taxon>
        <taxon>Moryella</taxon>
    </lineage>
</organism>
<keyword evidence="2 4" id="KW-0547">Nucleotide-binding</keyword>
<dbReference type="Proteomes" id="UP001241537">
    <property type="component" value="Unassembled WGS sequence"/>
</dbReference>
<keyword evidence="5" id="KW-0479">Metal-binding</keyword>
<dbReference type="GO" id="GO:0005524">
    <property type="term" value="F:ATP binding"/>
    <property type="evidence" value="ECO:0007669"/>
    <property type="project" value="UniProtKB-KW"/>
</dbReference>
<name>A0AAE4AK29_9FIRM</name>
<dbReference type="PANTHER" id="PTHR23407">
    <property type="entry name" value="ATPASE INHIBITOR/5-FORMYLTETRAHYDROFOLATE CYCLO-LIGASE"/>
    <property type="match status" value="1"/>
</dbReference>
<evidence type="ECO:0000313" key="6">
    <source>
        <dbReference type="EMBL" id="MDQ0152453.1"/>
    </source>
</evidence>
<comment type="caution">
    <text evidence="6">The sequence shown here is derived from an EMBL/GenBank/DDBJ whole genome shotgun (WGS) entry which is preliminary data.</text>
</comment>
<feature type="binding site" evidence="4">
    <location>
        <begin position="6"/>
        <end position="10"/>
    </location>
    <ligand>
        <name>ATP</name>
        <dbReference type="ChEBI" id="CHEBI:30616"/>
    </ligand>
</feature>
<protein>
    <recommendedName>
        <fullName evidence="5">5-formyltetrahydrofolate cyclo-ligase</fullName>
        <ecNumber evidence="5">6.3.3.2</ecNumber>
    </recommendedName>
</protein>